<dbReference type="EMBL" id="LOCQ01000057">
    <property type="protein sequence ID" value="OBV38411.1"/>
    <property type="molecule type" value="Genomic_DNA"/>
</dbReference>
<dbReference type="InterPro" id="IPR010263">
    <property type="entry name" value="T6SS_TssK"/>
</dbReference>
<name>A0A1A7BXS2_9BURK</name>
<keyword evidence="2" id="KW-1185">Reference proteome</keyword>
<dbReference type="NCBIfam" id="TIGR03353">
    <property type="entry name" value="VI_chp_4"/>
    <property type="match status" value="1"/>
</dbReference>
<dbReference type="PANTHER" id="PTHR35566:SF1">
    <property type="entry name" value="TYPE VI SECRETION SYSTEM BASEPLATE COMPONENT TSSK1"/>
    <property type="match status" value="1"/>
</dbReference>
<evidence type="ECO:0000313" key="2">
    <source>
        <dbReference type="Proteomes" id="UP000092713"/>
    </source>
</evidence>
<gene>
    <name evidence="1" type="ORF">ASR47_10067</name>
</gene>
<evidence type="ECO:0000313" key="1">
    <source>
        <dbReference type="EMBL" id="OBV38411.1"/>
    </source>
</evidence>
<dbReference type="Pfam" id="PF05936">
    <property type="entry name" value="T6SS_VasE"/>
    <property type="match status" value="1"/>
</dbReference>
<reference evidence="1 2" key="1">
    <citation type="submission" date="2016-04" db="EMBL/GenBank/DDBJ databases">
        <title>Draft genome sequence of Janthinobacterium psychrotolerans sp. nov., isolated from freshwater sediments in Denmark.</title>
        <authorList>
            <person name="Gong X."/>
            <person name="Skrivergaard S."/>
            <person name="Korsgaard B.S."/>
            <person name="Schreiber L."/>
            <person name="Marshall I.P."/>
            <person name="Finster K."/>
            <person name="Schramm A."/>
        </authorList>
    </citation>
    <scope>NUCLEOTIDE SEQUENCE [LARGE SCALE GENOMIC DNA]</scope>
    <source>
        <strain evidence="1 2">S3-2</strain>
    </source>
</reference>
<sequence>MTLPSKLLWSEGLAIGPQQFQQLDRYHEARLQRLASLISPHLWGVRAVNWNADALANNSLRADTLSLVFQDGELYEAPLGDALPAAVDLSLLPSDEHSFTFYAALPAMKAHGGNLAAGARYQQTDIETPDLYSEAVSVPVAYLKNQVCLLWHGQPRHDYLAIPLVRLRRGGRGGFEIDASWLPPCLAIDAHAALQTMLDSLIERLGAKIASLYSRHRQPGHHAVEFHGGDMSSFWMLNTLSTAIATLSHCVSHGRHHPEQLFGHLMALAGGLMTFSRKYALKDLPRYQHDDPAPGFGKLDFIIRDLVDTVLLSRYFPIALDIDPEKSTHYHGVLDAAQVNPQTTLCLAVNADLPALELVAVVPLQLKISSPGQIDVLVARALPGAGLRHLAQVPAEVPVRPHTCYFAIENKGAIHEAMIKSQAIAIYVPSGIRGLELELFGISAASAV</sequence>
<dbReference type="AlphaFoldDB" id="A0A1A7BXS2"/>
<dbReference type="PANTHER" id="PTHR35566">
    <property type="entry name" value="BLR3599 PROTEIN"/>
    <property type="match status" value="1"/>
</dbReference>
<dbReference type="PATRIC" id="fig|1747903.4.peg.1959"/>
<organism evidence="1 2">
    <name type="scientific">Janthinobacterium psychrotolerans</name>
    <dbReference type="NCBI Taxonomy" id="1747903"/>
    <lineage>
        <taxon>Bacteria</taxon>
        <taxon>Pseudomonadati</taxon>
        <taxon>Pseudomonadota</taxon>
        <taxon>Betaproteobacteria</taxon>
        <taxon>Burkholderiales</taxon>
        <taxon>Oxalobacteraceae</taxon>
        <taxon>Janthinobacterium</taxon>
    </lineage>
</organism>
<protein>
    <submittedName>
        <fullName evidence="1">Type VI secretion system protein ImpJ</fullName>
    </submittedName>
</protein>
<dbReference type="Proteomes" id="UP000092713">
    <property type="component" value="Unassembled WGS sequence"/>
</dbReference>
<comment type="caution">
    <text evidence="1">The sequence shown here is derived from an EMBL/GenBank/DDBJ whole genome shotgun (WGS) entry which is preliminary data.</text>
</comment>
<dbReference type="OrthoDB" id="9775333at2"/>
<proteinExistence type="predicted"/>
<dbReference type="RefSeq" id="WP_065308905.1">
    <property type="nucleotide sequence ID" value="NZ_LOCQ01000057.1"/>
</dbReference>
<accession>A0A1A7BXS2</accession>
<dbReference type="STRING" id="1747903.ASR47_10067"/>